<proteinExistence type="predicted"/>
<evidence type="ECO:0008006" key="3">
    <source>
        <dbReference type="Google" id="ProtNLM"/>
    </source>
</evidence>
<name>A0A558AAR4_9PSEU</name>
<reference evidence="1 2" key="1">
    <citation type="submission" date="2019-07" db="EMBL/GenBank/DDBJ databases">
        <title>New species of Amycolatopsis and Streptomyces.</title>
        <authorList>
            <person name="Duangmal K."/>
            <person name="Teo W.F.A."/>
            <person name="Lipun K."/>
        </authorList>
    </citation>
    <scope>NUCLEOTIDE SEQUENCE [LARGE SCALE GENOMIC DNA]</scope>
    <source>
        <strain evidence="1 2">JCM 30562</strain>
    </source>
</reference>
<dbReference type="OrthoDB" id="4554885at2"/>
<organism evidence="1 2">
    <name type="scientific">Amycolatopsis acidiphila</name>
    <dbReference type="NCBI Taxonomy" id="715473"/>
    <lineage>
        <taxon>Bacteria</taxon>
        <taxon>Bacillati</taxon>
        <taxon>Actinomycetota</taxon>
        <taxon>Actinomycetes</taxon>
        <taxon>Pseudonocardiales</taxon>
        <taxon>Pseudonocardiaceae</taxon>
        <taxon>Amycolatopsis</taxon>
    </lineage>
</organism>
<dbReference type="EMBL" id="VJZA01000027">
    <property type="protein sequence ID" value="TVT21361.1"/>
    <property type="molecule type" value="Genomic_DNA"/>
</dbReference>
<keyword evidence="2" id="KW-1185">Reference proteome</keyword>
<sequence length="106" mass="11179">MTARTELVARLLAALSTVDGLRPATPMVRSTPGWGLDALAVDADEELVQIRLVATALPLPPLLAAAGELVAKTLVGTPFQNARVRLVVTDVDAEAFEAREIPRIGP</sequence>
<protein>
    <recommendedName>
        <fullName evidence="3">Asp23/Gls24 family envelope stress response protein</fullName>
    </recommendedName>
</protein>
<evidence type="ECO:0000313" key="2">
    <source>
        <dbReference type="Proteomes" id="UP000318578"/>
    </source>
</evidence>
<dbReference type="RefSeq" id="WP_144639651.1">
    <property type="nucleotide sequence ID" value="NZ_BNAX01000005.1"/>
</dbReference>
<comment type="caution">
    <text evidence="1">The sequence shown here is derived from an EMBL/GenBank/DDBJ whole genome shotgun (WGS) entry which is preliminary data.</text>
</comment>
<evidence type="ECO:0000313" key="1">
    <source>
        <dbReference type="EMBL" id="TVT21361.1"/>
    </source>
</evidence>
<dbReference type="Proteomes" id="UP000318578">
    <property type="component" value="Unassembled WGS sequence"/>
</dbReference>
<dbReference type="AlphaFoldDB" id="A0A558AAR4"/>
<gene>
    <name evidence="1" type="ORF">FNH06_17500</name>
</gene>
<accession>A0A558AAR4</accession>